<sequence>MESEHIIRQPINLKRTDKMRLAKALWEEALHNQDMVSDTDAIIWSEEEVKKYVNEHGYNFTRICRKVLNCDLSGDEWDPMGYIRIHGSEAWRVAMWKACGLEPPPVVEQEPAEIPGNYGAWERTAKRVSENQGR</sequence>
<dbReference type="HOGENOM" id="CLU_1907381_0_0_1"/>
<name>A0A093VIV5_TALMA</name>
<organism evidence="1">
    <name type="scientific">Talaromyces marneffei PM1</name>
    <dbReference type="NCBI Taxonomy" id="1077442"/>
    <lineage>
        <taxon>Eukaryota</taxon>
        <taxon>Fungi</taxon>
        <taxon>Dikarya</taxon>
        <taxon>Ascomycota</taxon>
        <taxon>Pezizomycotina</taxon>
        <taxon>Eurotiomycetes</taxon>
        <taxon>Eurotiomycetidae</taxon>
        <taxon>Eurotiales</taxon>
        <taxon>Trichocomaceae</taxon>
        <taxon>Talaromyces</taxon>
        <taxon>Talaromyces sect. Talaromyces</taxon>
    </lineage>
</organism>
<protein>
    <submittedName>
        <fullName evidence="1">Rho GTPase-activating protein 42</fullName>
    </submittedName>
</protein>
<reference evidence="1" key="1">
    <citation type="journal article" date="2014" name="PLoS Genet.">
        <title>Signature Gene Expression Reveals Novel Clues to the Molecular Mechanisms of Dimorphic Transition in Penicillium marneffei.</title>
        <authorList>
            <person name="Yang E."/>
            <person name="Wang G."/>
            <person name="Cai J."/>
            <person name="Woo P.C."/>
            <person name="Lau S.K."/>
            <person name="Yuen K.-Y."/>
            <person name="Chow W.-N."/>
            <person name="Lin X."/>
        </authorList>
    </citation>
    <scope>NUCLEOTIDE SEQUENCE [LARGE SCALE GENOMIC DNA]</scope>
    <source>
        <strain evidence="1">PM1</strain>
    </source>
</reference>
<evidence type="ECO:0000313" key="1">
    <source>
        <dbReference type="EMBL" id="KFX49939.1"/>
    </source>
</evidence>
<gene>
    <name evidence="1" type="ORF">GQ26_0081390</name>
</gene>
<dbReference type="AlphaFoldDB" id="A0A093VIV5"/>
<proteinExistence type="predicted"/>
<accession>A0A093VIV5</accession>
<comment type="caution">
    <text evidence="1">The sequence shown here is derived from an EMBL/GenBank/DDBJ whole genome shotgun (WGS) entry which is preliminary data.</text>
</comment>
<dbReference type="EMBL" id="JPOX01000008">
    <property type="protein sequence ID" value="KFX49939.1"/>
    <property type="molecule type" value="Genomic_DNA"/>
</dbReference>